<reference evidence="15 16" key="1">
    <citation type="submission" date="2017-05" db="EMBL/GenBank/DDBJ databases">
        <authorList>
            <person name="Song R."/>
            <person name="Chenine A.L."/>
            <person name="Ruprecht R.M."/>
        </authorList>
    </citation>
    <scope>NUCLEOTIDE SEQUENCE [LARGE SCALE GENOMIC DNA]</scope>
    <source>
        <strain evidence="15">SW32</strain>
    </source>
</reference>
<evidence type="ECO:0000313" key="15">
    <source>
        <dbReference type="EMBL" id="ART63548.1"/>
    </source>
</evidence>
<name>A0A240UPY3_9GAMM</name>
<dbReference type="EC" id="1.17.1.8" evidence="11 14"/>
<dbReference type="SUPFAM" id="SSF55347">
    <property type="entry name" value="Glyceraldehyde-3-phosphate dehydrogenase-like, C-terminal domain"/>
    <property type="match status" value="1"/>
</dbReference>
<dbReference type="FunFam" id="3.40.50.720:FF:000048">
    <property type="entry name" value="4-hydroxy-tetrahydrodipicolinate reductase"/>
    <property type="match status" value="1"/>
</dbReference>
<dbReference type="GO" id="GO:0019877">
    <property type="term" value="P:diaminopimelate biosynthetic process"/>
    <property type="evidence" value="ECO:0007669"/>
    <property type="project" value="UniProtKB-UniRule"/>
</dbReference>
<comment type="caution">
    <text evidence="14">Was originally thought to be a dihydrodipicolinate reductase (DHDPR), catalyzing the conversion of dihydrodipicolinate to tetrahydrodipicolinate. However, it was shown in E.coli that the substrate of the enzymatic reaction is not dihydrodipicolinate (DHDP) but in fact (2S,4S)-4-hydroxy-2,3,4,5-tetrahydrodipicolinic acid (HTPA), the product released by the DapA-catalyzed reaction.</text>
</comment>
<evidence type="ECO:0000256" key="12">
    <source>
        <dbReference type="ARBA" id="ARBA00049080"/>
    </source>
</evidence>
<dbReference type="RefSeq" id="WP_086900728.1">
    <property type="nucleotide sequence ID" value="NZ_CP021358.1"/>
</dbReference>
<evidence type="ECO:0000256" key="7">
    <source>
        <dbReference type="ARBA" id="ARBA00023002"/>
    </source>
</evidence>
<evidence type="ECO:0000256" key="13">
    <source>
        <dbReference type="ARBA" id="ARBA00049396"/>
    </source>
</evidence>
<dbReference type="GO" id="GO:0009089">
    <property type="term" value="P:lysine biosynthetic process via diaminopimelate"/>
    <property type="evidence" value="ECO:0007669"/>
    <property type="project" value="UniProtKB-UniRule"/>
</dbReference>
<dbReference type="KEGG" id="kma:B9H00_11170"/>
<keyword evidence="4 14" id="KW-0028">Amino-acid biosynthesis</keyword>
<evidence type="ECO:0000256" key="9">
    <source>
        <dbReference type="ARBA" id="ARBA00023154"/>
    </source>
</evidence>
<feature type="binding site" evidence="14">
    <location>
        <begin position="122"/>
        <end position="125"/>
    </location>
    <ligand>
        <name>NAD(+)</name>
        <dbReference type="ChEBI" id="CHEBI:57540"/>
    </ligand>
</feature>
<keyword evidence="6 14" id="KW-0220">Diaminopimelate biosynthesis</keyword>
<feature type="binding site" evidence="14">
    <location>
        <begin position="8"/>
        <end position="13"/>
    </location>
    <ligand>
        <name>NAD(+)</name>
        <dbReference type="ChEBI" id="CHEBI:57540"/>
    </ligand>
</feature>
<keyword evidence="5 14" id="KW-0521">NADP</keyword>
<dbReference type="NCBIfam" id="TIGR00036">
    <property type="entry name" value="dapB"/>
    <property type="match status" value="1"/>
</dbReference>
<dbReference type="GO" id="GO:0005829">
    <property type="term" value="C:cytosol"/>
    <property type="evidence" value="ECO:0007669"/>
    <property type="project" value="TreeGrafter"/>
</dbReference>
<gene>
    <name evidence="14" type="primary">dapB</name>
    <name evidence="15" type="ORF">B9H00_11170</name>
</gene>
<feature type="active site" description="Proton donor" evidence="14">
    <location>
        <position position="160"/>
    </location>
</feature>
<evidence type="ECO:0000256" key="14">
    <source>
        <dbReference type="HAMAP-Rule" id="MF_00102"/>
    </source>
</evidence>
<evidence type="ECO:0000256" key="11">
    <source>
        <dbReference type="ARBA" id="ARBA00038983"/>
    </source>
</evidence>
<comment type="subcellular location">
    <subcellularLocation>
        <location evidence="1 14">Cytoplasm</location>
    </subcellularLocation>
</comment>
<dbReference type="OrthoDB" id="9790352at2"/>
<feature type="binding site" evidence="14">
    <location>
        <begin position="98"/>
        <end position="100"/>
    </location>
    <ligand>
        <name>NAD(+)</name>
        <dbReference type="ChEBI" id="CHEBI:57540"/>
    </ligand>
</feature>
<feature type="binding site" evidence="14">
    <location>
        <begin position="166"/>
        <end position="167"/>
    </location>
    <ligand>
        <name>(S)-2,3,4,5-tetrahydrodipicolinate</name>
        <dbReference type="ChEBI" id="CHEBI:16845"/>
    </ligand>
</feature>
<protein>
    <recommendedName>
        <fullName evidence="11 14">4-hydroxy-tetrahydrodipicolinate reductase</fullName>
        <shortName evidence="14">HTPA reductase</shortName>
        <ecNumber evidence="11 14">1.17.1.8</ecNumber>
    </recommendedName>
</protein>
<dbReference type="PROSITE" id="PS01298">
    <property type="entry name" value="DAPB"/>
    <property type="match status" value="1"/>
</dbReference>
<dbReference type="InterPro" id="IPR000846">
    <property type="entry name" value="DapB_N"/>
</dbReference>
<dbReference type="InterPro" id="IPR022664">
    <property type="entry name" value="DapB_N_CS"/>
</dbReference>
<dbReference type="Proteomes" id="UP000194457">
    <property type="component" value="Chromosome"/>
</dbReference>
<dbReference type="Gene3D" id="3.30.360.10">
    <property type="entry name" value="Dihydrodipicolinate Reductase, domain 2"/>
    <property type="match status" value="1"/>
</dbReference>
<feature type="binding site" evidence="14">
    <location>
        <position position="157"/>
    </location>
    <ligand>
        <name>(S)-2,3,4,5-tetrahydrodipicolinate</name>
        <dbReference type="ChEBI" id="CHEBI:16845"/>
    </ligand>
</feature>
<dbReference type="GO" id="GO:0008839">
    <property type="term" value="F:4-hydroxy-tetrahydrodipicolinate reductase"/>
    <property type="evidence" value="ECO:0007669"/>
    <property type="project" value="UniProtKB-UniRule"/>
</dbReference>
<comment type="pathway">
    <text evidence="10 14">Amino-acid biosynthesis; L-lysine biosynthesis via DAP pathway; (S)-tetrahydrodipicolinate from L-aspartate: step 4/4.</text>
</comment>
<comment type="catalytic activity">
    <reaction evidence="13 14">
        <text>(S)-2,3,4,5-tetrahydrodipicolinate + NAD(+) + H2O = (2S,4S)-4-hydroxy-2,3,4,5-tetrahydrodipicolinate + NADH + H(+)</text>
        <dbReference type="Rhea" id="RHEA:35323"/>
        <dbReference type="ChEBI" id="CHEBI:15377"/>
        <dbReference type="ChEBI" id="CHEBI:15378"/>
        <dbReference type="ChEBI" id="CHEBI:16845"/>
        <dbReference type="ChEBI" id="CHEBI:57540"/>
        <dbReference type="ChEBI" id="CHEBI:57945"/>
        <dbReference type="ChEBI" id="CHEBI:67139"/>
        <dbReference type="EC" id="1.17.1.8"/>
    </reaction>
</comment>
<keyword evidence="8 14" id="KW-0520">NAD</keyword>
<accession>A0A240UPY3</accession>
<evidence type="ECO:0000256" key="6">
    <source>
        <dbReference type="ARBA" id="ARBA00022915"/>
    </source>
</evidence>
<dbReference type="GO" id="GO:0051287">
    <property type="term" value="F:NAD binding"/>
    <property type="evidence" value="ECO:0007669"/>
    <property type="project" value="UniProtKB-UniRule"/>
</dbReference>
<proteinExistence type="inferred from homology"/>
<evidence type="ECO:0000256" key="5">
    <source>
        <dbReference type="ARBA" id="ARBA00022857"/>
    </source>
</evidence>
<feature type="active site" description="Proton donor/acceptor" evidence="14">
    <location>
        <position position="156"/>
    </location>
</feature>
<dbReference type="FunFam" id="3.30.360.10:FF:000004">
    <property type="entry name" value="4-hydroxy-tetrahydrodipicolinate reductase"/>
    <property type="match status" value="1"/>
</dbReference>
<dbReference type="InterPro" id="IPR023940">
    <property type="entry name" value="DHDPR_bac"/>
</dbReference>
<dbReference type="HAMAP" id="MF_00102">
    <property type="entry name" value="DapB"/>
    <property type="match status" value="1"/>
</dbReference>
<dbReference type="PIRSF" id="PIRSF000161">
    <property type="entry name" value="DHPR"/>
    <property type="match status" value="1"/>
</dbReference>
<evidence type="ECO:0000313" key="16">
    <source>
        <dbReference type="Proteomes" id="UP000194457"/>
    </source>
</evidence>
<comment type="catalytic activity">
    <reaction evidence="12 14">
        <text>(S)-2,3,4,5-tetrahydrodipicolinate + NADP(+) + H2O = (2S,4S)-4-hydroxy-2,3,4,5-tetrahydrodipicolinate + NADPH + H(+)</text>
        <dbReference type="Rhea" id="RHEA:35331"/>
        <dbReference type="ChEBI" id="CHEBI:15377"/>
        <dbReference type="ChEBI" id="CHEBI:15378"/>
        <dbReference type="ChEBI" id="CHEBI:16845"/>
        <dbReference type="ChEBI" id="CHEBI:57783"/>
        <dbReference type="ChEBI" id="CHEBI:58349"/>
        <dbReference type="ChEBI" id="CHEBI:67139"/>
        <dbReference type="EC" id="1.17.1.8"/>
    </reaction>
</comment>
<evidence type="ECO:0000256" key="3">
    <source>
        <dbReference type="ARBA" id="ARBA00022490"/>
    </source>
</evidence>
<dbReference type="EMBL" id="CP021358">
    <property type="protein sequence ID" value="ART63548.1"/>
    <property type="molecule type" value="Genomic_DNA"/>
</dbReference>
<keyword evidence="9 14" id="KW-0457">Lysine biosynthesis</keyword>
<dbReference type="UniPathway" id="UPA00034">
    <property type="reaction ID" value="UER00018"/>
</dbReference>
<evidence type="ECO:0000256" key="8">
    <source>
        <dbReference type="ARBA" id="ARBA00023027"/>
    </source>
</evidence>
<organism evidence="15 16">
    <name type="scientific">Kushneria marisflavi</name>
    <dbReference type="NCBI Taxonomy" id="157779"/>
    <lineage>
        <taxon>Bacteria</taxon>
        <taxon>Pseudomonadati</taxon>
        <taxon>Pseudomonadota</taxon>
        <taxon>Gammaproteobacteria</taxon>
        <taxon>Oceanospirillales</taxon>
        <taxon>Halomonadaceae</taxon>
        <taxon>Kushneria</taxon>
    </lineage>
</organism>
<comment type="caution">
    <text evidence="14">Lacks conserved residue(s) required for the propagation of feature annotation.</text>
</comment>
<evidence type="ECO:0000256" key="4">
    <source>
        <dbReference type="ARBA" id="ARBA00022605"/>
    </source>
</evidence>
<evidence type="ECO:0000256" key="2">
    <source>
        <dbReference type="ARBA" id="ARBA00006642"/>
    </source>
</evidence>
<comment type="function">
    <text evidence="14">Catalyzes the conversion of 4-hydroxy-tetrahydrodipicolinate (HTPA) to tetrahydrodipicolinate.</text>
</comment>
<feature type="binding site" evidence="14">
    <location>
        <position position="35"/>
    </location>
    <ligand>
        <name>NADP(+)</name>
        <dbReference type="ChEBI" id="CHEBI:58349"/>
    </ligand>
</feature>
<dbReference type="PANTHER" id="PTHR20836:SF0">
    <property type="entry name" value="4-HYDROXY-TETRAHYDRODIPICOLINATE REDUCTASE 1, CHLOROPLASTIC-RELATED"/>
    <property type="match status" value="1"/>
</dbReference>
<comment type="similarity">
    <text evidence="2 14">Belongs to the DapB family.</text>
</comment>
<sequence>MTRIAIMGAAGRMGKMLIEAVNGDDSARLTGAVVRPDSSLKGADAGELAGQGRLGIMLCGSLEEIVDDFDVLIDFTSPALTLENLAICARHGKRLVIGTTGFNDEQLSALEGYASSVPFVFAANMSTGVNLSLNLLATAARALGDAGFDIEIIEAHHRHKVDAPSGTALMMGRAVAEPLGRDLKTDGVYQRVGQIGPRSAREIGFSTVRGGDIVGEHTVLFAAEGERIEITHKASSRLTFGRGAVRAAHWLMDQKAGHYDMQDVLGLKQALSDDPQA</sequence>
<dbReference type="GO" id="GO:0016726">
    <property type="term" value="F:oxidoreductase activity, acting on CH or CH2 groups, NAD or NADP as acceptor"/>
    <property type="evidence" value="ECO:0007669"/>
    <property type="project" value="UniProtKB-UniRule"/>
</dbReference>
<evidence type="ECO:0000256" key="1">
    <source>
        <dbReference type="ARBA" id="ARBA00004496"/>
    </source>
</evidence>
<dbReference type="InterPro" id="IPR022663">
    <property type="entry name" value="DapB_C"/>
</dbReference>
<dbReference type="GO" id="GO:0050661">
    <property type="term" value="F:NADP binding"/>
    <property type="evidence" value="ECO:0007669"/>
    <property type="project" value="UniProtKB-UniRule"/>
</dbReference>
<dbReference type="PANTHER" id="PTHR20836">
    <property type="entry name" value="DIHYDRODIPICOLINATE REDUCTASE"/>
    <property type="match status" value="1"/>
</dbReference>
<keyword evidence="16" id="KW-1185">Reference proteome</keyword>
<dbReference type="Pfam" id="PF05173">
    <property type="entry name" value="DapB_C"/>
    <property type="match status" value="1"/>
</dbReference>
<keyword evidence="7 14" id="KW-0560">Oxidoreductase</keyword>
<dbReference type="SUPFAM" id="SSF51735">
    <property type="entry name" value="NAD(P)-binding Rossmann-fold domains"/>
    <property type="match status" value="1"/>
</dbReference>
<evidence type="ECO:0000256" key="10">
    <source>
        <dbReference type="ARBA" id="ARBA00037922"/>
    </source>
</evidence>
<dbReference type="InterPro" id="IPR036291">
    <property type="entry name" value="NAD(P)-bd_dom_sf"/>
</dbReference>
<keyword evidence="3 14" id="KW-0963">Cytoplasm</keyword>
<comment type="subunit">
    <text evidence="14">Homotetramer.</text>
</comment>
<dbReference type="Gene3D" id="3.40.50.720">
    <property type="entry name" value="NAD(P)-binding Rossmann-like Domain"/>
    <property type="match status" value="1"/>
</dbReference>
<dbReference type="CDD" id="cd02274">
    <property type="entry name" value="DHDPR_N"/>
    <property type="match status" value="1"/>
</dbReference>
<dbReference type="Pfam" id="PF01113">
    <property type="entry name" value="DapB_N"/>
    <property type="match status" value="1"/>
</dbReference>
<dbReference type="AlphaFoldDB" id="A0A240UPY3"/>